<dbReference type="Gene3D" id="2.40.50.100">
    <property type="match status" value="1"/>
</dbReference>
<dbReference type="InterPro" id="IPR047641">
    <property type="entry name" value="ABC_transpr_MalK/UgpC-like"/>
</dbReference>
<dbReference type="InterPro" id="IPR008995">
    <property type="entry name" value="Mo/tungstate-bd_C_term_dom"/>
</dbReference>
<dbReference type="PANTHER" id="PTHR43875:SF14">
    <property type="entry name" value="ABC TRANSPORTER ATP-BINDING PROTEIN"/>
    <property type="match status" value="1"/>
</dbReference>
<dbReference type="GO" id="GO:0005524">
    <property type="term" value="F:ATP binding"/>
    <property type="evidence" value="ECO:0007669"/>
    <property type="project" value="UniProtKB-KW"/>
</dbReference>
<dbReference type="EMBL" id="WUWG01000001">
    <property type="protein sequence ID" value="MXU64358.1"/>
    <property type="molecule type" value="Genomic_DNA"/>
</dbReference>
<dbReference type="Pfam" id="PF00005">
    <property type="entry name" value="ABC_tran"/>
    <property type="match status" value="1"/>
</dbReference>
<keyword evidence="2" id="KW-0813">Transport</keyword>
<dbReference type="InterPro" id="IPR003593">
    <property type="entry name" value="AAA+_ATPase"/>
</dbReference>
<evidence type="ECO:0000259" key="5">
    <source>
        <dbReference type="PROSITE" id="PS50893"/>
    </source>
</evidence>
<dbReference type="PANTHER" id="PTHR43875">
    <property type="entry name" value="MALTODEXTRIN IMPORT ATP-BINDING PROTEIN MSMX"/>
    <property type="match status" value="1"/>
</dbReference>
<dbReference type="RefSeq" id="WP_160851639.1">
    <property type="nucleotide sequence ID" value="NZ_WUWG01000001.1"/>
</dbReference>
<dbReference type="AlphaFoldDB" id="A0A6B0TRJ5"/>
<dbReference type="SUPFAM" id="SSF50331">
    <property type="entry name" value="MOP-like"/>
    <property type="match status" value="1"/>
</dbReference>
<dbReference type="Pfam" id="PF17912">
    <property type="entry name" value="OB_MalK"/>
    <property type="match status" value="1"/>
</dbReference>
<dbReference type="GO" id="GO:0140359">
    <property type="term" value="F:ABC-type transporter activity"/>
    <property type="evidence" value="ECO:0007669"/>
    <property type="project" value="InterPro"/>
</dbReference>
<dbReference type="InterPro" id="IPR012340">
    <property type="entry name" value="NA-bd_OB-fold"/>
</dbReference>
<evidence type="ECO:0000256" key="2">
    <source>
        <dbReference type="ARBA" id="ARBA00022448"/>
    </source>
</evidence>
<dbReference type="InterPro" id="IPR017871">
    <property type="entry name" value="ABC_transporter-like_CS"/>
</dbReference>
<dbReference type="NCBIfam" id="NF008653">
    <property type="entry name" value="PRK11650.1"/>
    <property type="match status" value="1"/>
</dbReference>
<evidence type="ECO:0000256" key="4">
    <source>
        <dbReference type="ARBA" id="ARBA00022840"/>
    </source>
</evidence>
<evidence type="ECO:0000256" key="3">
    <source>
        <dbReference type="ARBA" id="ARBA00022741"/>
    </source>
</evidence>
<dbReference type="SMART" id="SM00382">
    <property type="entry name" value="AAA"/>
    <property type="match status" value="1"/>
</dbReference>
<evidence type="ECO:0000313" key="7">
    <source>
        <dbReference type="Proteomes" id="UP000436016"/>
    </source>
</evidence>
<dbReference type="Gene3D" id="3.40.50.300">
    <property type="entry name" value="P-loop containing nucleotide triphosphate hydrolases"/>
    <property type="match status" value="1"/>
</dbReference>
<dbReference type="InterPro" id="IPR040582">
    <property type="entry name" value="OB_MalK-like"/>
</dbReference>
<sequence length="395" mass="42287">MATLEIVNVRKSFGSVEVLKGIDIAAEDGEFLVLVGPSGCGKSTLLNAIAGLQANDSGEIRIDGRDVSGLHPKDRDIAMVFQTYALYPNLSVWENIAFPLEARGVSKADRRAEAERVAELLHLTDYLDRKPRQLSGGQRQRVAMGRALVRDPQIFLFDEPLSNLDAKLRVVMRTEIKKLHRTLGTTMVYVTHDQIEAMTLATKIVVLRGGEVQQVGAPDDVYNLPANMFVAGFMGSPSMNFMEGVLAADAGGATLGITRPDGGSVSLHLPVPDALAARYDGKRVVIGVRPEAMVDAESETRDGTYQQIEWPLEILEPTGADTIAVLQSNLTGGEEEMVARFSARTSARPGTVVPLNVDTRAVVLFDPDSEEAIFHAAASGSAPPVALAVANGSGA</sequence>
<keyword evidence="7" id="KW-1185">Reference proteome</keyword>
<keyword evidence="3" id="KW-0547">Nucleotide-binding</keyword>
<dbReference type="Gene3D" id="2.40.50.140">
    <property type="entry name" value="Nucleic acid-binding proteins"/>
    <property type="match status" value="1"/>
</dbReference>
<comment type="similarity">
    <text evidence="1">Belongs to the ABC transporter superfamily.</text>
</comment>
<dbReference type="Proteomes" id="UP000436016">
    <property type="component" value="Unassembled WGS sequence"/>
</dbReference>
<organism evidence="6 7">
    <name type="scientific">Oceanomicrobium pacificus</name>
    <dbReference type="NCBI Taxonomy" id="2692916"/>
    <lineage>
        <taxon>Bacteria</taxon>
        <taxon>Pseudomonadati</taxon>
        <taxon>Pseudomonadota</taxon>
        <taxon>Alphaproteobacteria</taxon>
        <taxon>Rhodobacterales</taxon>
        <taxon>Paracoccaceae</taxon>
        <taxon>Oceanomicrobium</taxon>
    </lineage>
</organism>
<gene>
    <name evidence="6" type="primary">ugpC</name>
    <name evidence="6" type="ORF">GSH16_02780</name>
</gene>
<dbReference type="PROSITE" id="PS50893">
    <property type="entry name" value="ABC_TRANSPORTER_2"/>
    <property type="match status" value="1"/>
</dbReference>
<dbReference type="InterPro" id="IPR027417">
    <property type="entry name" value="P-loop_NTPase"/>
</dbReference>
<evidence type="ECO:0000313" key="6">
    <source>
        <dbReference type="EMBL" id="MXU64358.1"/>
    </source>
</evidence>
<dbReference type="PROSITE" id="PS00211">
    <property type="entry name" value="ABC_TRANSPORTER_1"/>
    <property type="match status" value="1"/>
</dbReference>
<dbReference type="CDD" id="cd03301">
    <property type="entry name" value="ABC_MalK_N"/>
    <property type="match status" value="1"/>
</dbReference>
<dbReference type="InterPro" id="IPR015855">
    <property type="entry name" value="ABC_transpr_MalK-like"/>
</dbReference>
<dbReference type="GO" id="GO:0055052">
    <property type="term" value="C:ATP-binding cassette (ABC) transporter complex, substrate-binding subunit-containing"/>
    <property type="evidence" value="ECO:0007669"/>
    <property type="project" value="TreeGrafter"/>
</dbReference>
<dbReference type="GO" id="GO:0008643">
    <property type="term" value="P:carbohydrate transport"/>
    <property type="evidence" value="ECO:0007669"/>
    <property type="project" value="InterPro"/>
</dbReference>
<protein>
    <submittedName>
        <fullName evidence="6">sn-glycerol-3-phosphate ABC transporter ATP-binding protein UgpC</fullName>
    </submittedName>
</protein>
<accession>A0A6B0TRJ5</accession>
<comment type="caution">
    <text evidence="6">The sequence shown here is derived from an EMBL/GenBank/DDBJ whole genome shotgun (WGS) entry which is preliminary data.</text>
</comment>
<dbReference type="GO" id="GO:0016887">
    <property type="term" value="F:ATP hydrolysis activity"/>
    <property type="evidence" value="ECO:0007669"/>
    <property type="project" value="InterPro"/>
</dbReference>
<dbReference type="FunFam" id="3.40.50.300:FF:000042">
    <property type="entry name" value="Maltose/maltodextrin ABC transporter, ATP-binding protein"/>
    <property type="match status" value="1"/>
</dbReference>
<dbReference type="InterPro" id="IPR003439">
    <property type="entry name" value="ABC_transporter-like_ATP-bd"/>
</dbReference>
<reference evidence="6 7" key="1">
    <citation type="submission" date="2019-12" db="EMBL/GenBank/DDBJ databases">
        <title>Strain KN286 was isolated from seawater, which was collected from Caroline Seamount in the tropical western Pacific.</title>
        <authorList>
            <person name="Wang Q."/>
        </authorList>
    </citation>
    <scope>NUCLEOTIDE SEQUENCE [LARGE SCALE GENOMIC DNA]</scope>
    <source>
        <strain evidence="6 7">KN286</strain>
    </source>
</reference>
<proteinExistence type="inferred from homology"/>
<evidence type="ECO:0000256" key="1">
    <source>
        <dbReference type="ARBA" id="ARBA00005417"/>
    </source>
</evidence>
<keyword evidence="4 6" id="KW-0067">ATP-binding</keyword>
<dbReference type="SUPFAM" id="SSF52540">
    <property type="entry name" value="P-loop containing nucleoside triphosphate hydrolases"/>
    <property type="match status" value="1"/>
</dbReference>
<name>A0A6B0TRJ5_9RHOB</name>
<feature type="domain" description="ABC transporter" evidence="5">
    <location>
        <begin position="4"/>
        <end position="234"/>
    </location>
</feature>